<dbReference type="Pfam" id="PF03101">
    <property type="entry name" value="FAR1"/>
    <property type="match status" value="1"/>
</dbReference>
<name>A0A6A3D313_HIBSY</name>
<dbReference type="Pfam" id="PF10551">
    <property type="entry name" value="MULE"/>
    <property type="match status" value="1"/>
</dbReference>
<evidence type="ECO:0000313" key="3">
    <source>
        <dbReference type="EMBL" id="KAE8735037.1"/>
    </source>
</evidence>
<dbReference type="EMBL" id="VEPZ02000039">
    <property type="protein sequence ID" value="KAE8735037.1"/>
    <property type="molecule type" value="Genomic_DNA"/>
</dbReference>
<proteinExistence type="predicted"/>
<dbReference type="Proteomes" id="UP000436088">
    <property type="component" value="Unassembled WGS sequence"/>
</dbReference>
<dbReference type="PANTHER" id="PTHR47718">
    <property type="entry name" value="OS01G0519700 PROTEIN"/>
    <property type="match status" value="1"/>
</dbReference>
<dbReference type="InterPro" id="IPR004330">
    <property type="entry name" value="FAR1_DNA_bnd_dom"/>
</dbReference>
<evidence type="ECO:0000313" key="4">
    <source>
        <dbReference type="Proteomes" id="UP000436088"/>
    </source>
</evidence>
<dbReference type="PANTHER" id="PTHR47718:SF13">
    <property type="entry name" value="OS09G0290500 PROTEIN"/>
    <property type="match status" value="1"/>
</dbReference>
<gene>
    <name evidence="3" type="ORF">F3Y22_tig00000477pilonHSYRG00070</name>
</gene>
<accession>A0A6A3D313</accession>
<reference evidence="3" key="1">
    <citation type="submission" date="2019-09" db="EMBL/GenBank/DDBJ databases">
        <title>Draft genome information of white flower Hibiscus syriacus.</title>
        <authorList>
            <person name="Kim Y.-M."/>
        </authorList>
    </citation>
    <scope>NUCLEOTIDE SEQUENCE [LARGE SCALE GENOMIC DNA]</scope>
    <source>
        <strain evidence="3">YM2019G1</strain>
    </source>
</reference>
<sequence length="556" mass="62762">MDHTDADNVKPTEECHKVHNVDESDILVGKLFSSRDQAWYFYKEFAREHGFSARRGITRLDMEGNVKTQEFCCSKEGFRVSKVNTVDCQRAHTPITRTRCKARIVVTATNTNDQWVISKSYQKHNHALCTPAMTPFMRSNRAVNKVDIDEATALKEVGVGTSQVMNYLTQQAGGYHNVGFIHKDLYNALQRGKAKEIVDGDVNALIAYFDYKKHDDPGFFVTYSVDESGALHNLIWSDFTSRSDYICFGDVIAFDTTYKDNLYGRPIMPIVGVNHHHNTIVFATTIIADETSQSFEWVLQNFLEAMMNKLPISVVTDGDRAMQRAIKSVIPNTKDRLCSWHISHNAQANIGDPKFTATSQNAWFPGGQPTNLIFNGVQLFQSSMSKSIHGWTKDAKASAPSFVDLNVPPEIMQMARFASLHATTSMLCYAASKTDASFKTARDEMKRLTEEFENSFSLNDSVNRSSVLNNVCDPQRKQRKRKEVTKNMVEKKIRRCGFCNGEGHNKLTCPQVKLGLNTSTQPTSIDFFEDGMDWSFSPAHDVRDIWNNADNDPTIS</sequence>
<feature type="domain" description="MULE transposase" evidence="2">
    <location>
        <begin position="251"/>
        <end position="345"/>
    </location>
</feature>
<feature type="domain" description="FAR1" evidence="1">
    <location>
        <begin position="41"/>
        <end position="129"/>
    </location>
</feature>
<organism evidence="3 4">
    <name type="scientific">Hibiscus syriacus</name>
    <name type="common">Rose of Sharon</name>
    <dbReference type="NCBI Taxonomy" id="106335"/>
    <lineage>
        <taxon>Eukaryota</taxon>
        <taxon>Viridiplantae</taxon>
        <taxon>Streptophyta</taxon>
        <taxon>Embryophyta</taxon>
        <taxon>Tracheophyta</taxon>
        <taxon>Spermatophyta</taxon>
        <taxon>Magnoliopsida</taxon>
        <taxon>eudicotyledons</taxon>
        <taxon>Gunneridae</taxon>
        <taxon>Pentapetalae</taxon>
        <taxon>rosids</taxon>
        <taxon>malvids</taxon>
        <taxon>Malvales</taxon>
        <taxon>Malvaceae</taxon>
        <taxon>Malvoideae</taxon>
        <taxon>Hibiscus</taxon>
    </lineage>
</organism>
<evidence type="ECO:0000259" key="2">
    <source>
        <dbReference type="Pfam" id="PF10551"/>
    </source>
</evidence>
<keyword evidence="4" id="KW-1185">Reference proteome</keyword>
<protein>
    <submittedName>
        <fullName evidence="3">Uncharacterized protein</fullName>
    </submittedName>
</protein>
<comment type="caution">
    <text evidence="3">The sequence shown here is derived from an EMBL/GenBank/DDBJ whole genome shotgun (WGS) entry which is preliminary data.</text>
</comment>
<evidence type="ECO:0000259" key="1">
    <source>
        <dbReference type="Pfam" id="PF03101"/>
    </source>
</evidence>
<dbReference type="InterPro" id="IPR018289">
    <property type="entry name" value="MULE_transposase_dom"/>
</dbReference>
<dbReference type="AlphaFoldDB" id="A0A6A3D313"/>